<reference evidence="1 2" key="2">
    <citation type="submission" date="2018-06" db="EMBL/GenBank/DDBJ databases">
        <title>Sequencing of bacterial isolates from soil warming experiment in Harvard Forest, Massachusetts, USA.</title>
        <authorList>
            <person name="Deangelis K.PhD."/>
        </authorList>
    </citation>
    <scope>NUCLEOTIDE SEQUENCE [LARGE SCALE GENOMIC DNA]</scope>
    <source>
        <strain evidence="1 2">GAS496</strain>
    </source>
</reference>
<keyword evidence="2" id="KW-1185">Reference proteome</keyword>
<proteinExistence type="predicted"/>
<dbReference type="EMBL" id="QJJU01000014">
    <property type="protein sequence ID" value="PXX06354.1"/>
    <property type="molecule type" value="Genomic_DNA"/>
</dbReference>
<evidence type="ECO:0000313" key="2">
    <source>
        <dbReference type="Proteomes" id="UP000247781"/>
    </source>
</evidence>
<protein>
    <recommendedName>
        <fullName evidence="3">PE family protein</fullName>
    </recommendedName>
</protein>
<dbReference type="RefSeq" id="WP_146221043.1">
    <property type="nucleotide sequence ID" value="NZ_QJJU01000014.1"/>
</dbReference>
<evidence type="ECO:0000313" key="1">
    <source>
        <dbReference type="EMBL" id="PXX06354.1"/>
    </source>
</evidence>
<dbReference type="Proteomes" id="UP000247781">
    <property type="component" value="Unassembled WGS sequence"/>
</dbReference>
<comment type="caution">
    <text evidence="1">The sequence shown here is derived from an EMBL/GenBank/DDBJ whole genome shotgun (WGS) entry which is preliminary data.</text>
</comment>
<sequence length="96" mass="9192">MGLIQTDAAGLLALAAHCDEHAARVGEVSVPSPARGGFQPSALAVHTAHTEVAAAAARLAARISATASAAAAAAANYVTSDTGNAADISAVGTTAV</sequence>
<dbReference type="AlphaFoldDB" id="A0A318HDD8"/>
<accession>A0A318HDD8</accession>
<name>A0A318HDD8_9MYCO</name>
<gene>
    <name evidence="1" type="ORF">C8E89_114127</name>
</gene>
<organism evidence="1 2">
    <name type="scientific">Mycolicibacterium moriokaense</name>
    <dbReference type="NCBI Taxonomy" id="39691"/>
    <lineage>
        <taxon>Bacteria</taxon>
        <taxon>Bacillati</taxon>
        <taxon>Actinomycetota</taxon>
        <taxon>Actinomycetes</taxon>
        <taxon>Mycobacteriales</taxon>
        <taxon>Mycobacteriaceae</taxon>
        <taxon>Mycolicibacterium</taxon>
    </lineage>
</organism>
<evidence type="ECO:0008006" key="3">
    <source>
        <dbReference type="Google" id="ProtNLM"/>
    </source>
</evidence>
<reference evidence="2" key="1">
    <citation type="submission" date="2018-05" db="EMBL/GenBank/DDBJ databases">
        <authorList>
            <person name="Deangelis K."/>
            <person name="Huntemann M."/>
            <person name="Clum A."/>
            <person name="Pillay M."/>
            <person name="Palaniappan K."/>
            <person name="Varghese N."/>
            <person name="Mikhailova N."/>
            <person name="Stamatis D."/>
            <person name="Reddy T."/>
            <person name="Daum C."/>
            <person name="Shapiro N."/>
            <person name="Ivanova N."/>
            <person name="Kyrpides N."/>
            <person name="Woyke T."/>
        </authorList>
    </citation>
    <scope>NUCLEOTIDE SEQUENCE [LARGE SCALE GENOMIC DNA]</scope>
    <source>
        <strain evidence="2">GAS496</strain>
    </source>
</reference>